<keyword evidence="1" id="KW-0732">Signal</keyword>
<reference evidence="2 3" key="1">
    <citation type="journal article" date="2022" name="ISME Commun">
        <title>Vulcanimicrobium alpinus gen. nov. sp. nov., the first cultivated representative of the candidate phylum 'Eremiobacterota', is a metabolically versatile aerobic anoxygenic phototroph.</title>
        <authorList>
            <person name="Yabe S."/>
            <person name="Muto K."/>
            <person name="Abe K."/>
            <person name="Yokota A."/>
            <person name="Staudigel H."/>
            <person name="Tebo B.M."/>
        </authorList>
    </citation>
    <scope>NUCLEOTIDE SEQUENCE [LARGE SCALE GENOMIC DNA]</scope>
    <source>
        <strain evidence="2 3">WC8-2</strain>
    </source>
</reference>
<dbReference type="KEGG" id="vab:WPS_01010"/>
<gene>
    <name evidence="2" type="ORF">WPS_01010</name>
</gene>
<accession>A0AAN1XT47</accession>
<evidence type="ECO:0008006" key="4">
    <source>
        <dbReference type="Google" id="ProtNLM"/>
    </source>
</evidence>
<dbReference type="AlphaFoldDB" id="A0AAN1XT47"/>
<organism evidence="2 3">
    <name type="scientific">Vulcanimicrobium alpinum</name>
    <dbReference type="NCBI Taxonomy" id="3016050"/>
    <lineage>
        <taxon>Bacteria</taxon>
        <taxon>Bacillati</taxon>
        <taxon>Vulcanimicrobiota</taxon>
        <taxon>Vulcanimicrobiia</taxon>
        <taxon>Vulcanimicrobiales</taxon>
        <taxon>Vulcanimicrobiaceae</taxon>
        <taxon>Vulcanimicrobium</taxon>
    </lineage>
</organism>
<evidence type="ECO:0000256" key="1">
    <source>
        <dbReference type="SAM" id="SignalP"/>
    </source>
</evidence>
<proteinExistence type="predicted"/>
<protein>
    <recommendedName>
        <fullName evidence="4">Serine/threonine protein kinase</fullName>
    </recommendedName>
</protein>
<feature type="chain" id="PRO_5043055289" description="Serine/threonine protein kinase" evidence="1">
    <location>
        <begin position="21"/>
        <end position="155"/>
    </location>
</feature>
<evidence type="ECO:0000313" key="2">
    <source>
        <dbReference type="EMBL" id="BDE04825.1"/>
    </source>
</evidence>
<dbReference type="RefSeq" id="WP_317995914.1">
    <property type="nucleotide sequence ID" value="NZ_AP025523.1"/>
</dbReference>
<dbReference type="Proteomes" id="UP001317532">
    <property type="component" value="Chromosome"/>
</dbReference>
<evidence type="ECO:0000313" key="3">
    <source>
        <dbReference type="Proteomes" id="UP001317532"/>
    </source>
</evidence>
<keyword evidence="3" id="KW-1185">Reference proteome</keyword>
<name>A0AAN1XT47_UNVUL</name>
<dbReference type="EMBL" id="AP025523">
    <property type="protein sequence ID" value="BDE04825.1"/>
    <property type="molecule type" value="Genomic_DNA"/>
</dbReference>
<sequence>MIVAALALVAVLPTYGPLPAPSPTAPPGMRIPVAPTEALIVNSGSTNTAGYRLRVDSAGRTTLQQGDIALRKTVSVRLAQRFFADLRAAGPLDAMRPARCMKSASFGTTMTIVYRGKTSPDVSCASAGRRLDEDALALADAAGVTITARPLPGGP</sequence>
<feature type="signal peptide" evidence="1">
    <location>
        <begin position="1"/>
        <end position="20"/>
    </location>
</feature>